<accession>A0A0N9NL72</accession>
<proteinExistence type="predicted"/>
<protein>
    <recommendedName>
        <fullName evidence="4">DUF5642 domain-containing protein</fullName>
    </recommendedName>
</protein>
<keyword evidence="1" id="KW-0732">Signal</keyword>
<dbReference type="OrthoDB" id="4375444at2"/>
<dbReference type="AlphaFoldDB" id="A0A0N9NL72"/>
<feature type="chain" id="PRO_5039201272" description="DUF5642 domain-containing protein" evidence="1">
    <location>
        <begin position="26"/>
        <end position="237"/>
    </location>
</feature>
<gene>
    <name evidence="2" type="ORF">ACH46_00735</name>
</gene>
<reference evidence="3" key="1">
    <citation type="submission" date="2015-06" db="EMBL/GenBank/DDBJ databases">
        <title>Complete genome sequence and metabolic analysis of phthalate degradation pathway in Gordonia sp. QH-11.</title>
        <authorList>
            <person name="Jin D."/>
            <person name="Kong X."/>
            <person name="Bai Z."/>
        </authorList>
    </citation>
    <scope>NUCLEOTIDE SEQUENCE [LARGE SCALE GENOMIC DNA]</scope>
    <source>
        <strain evidence="3">QH-11</strain>
    </source>
</reference>
<feature type="signal peptide" evidence="1">
    <location>
        <begin position="1"/>
        <end position="25"/>
    </location>
</feature>
<evidence type="ECO:0008006" key="4">
    <source>
        <dbReference type="Google" id="ProtNLM"/>
    </source>
</evidence>
<evidence type="ECO:0000313" key="2">
    <source>
        <dbReference type="EMBL" id="ALG86491.1"/>
    </source>
</evidence>
<dbReference type="EMBL" id="CP011853">
    <property type="protein sequence ID" value="ALG86491.1"/>
    <property type="molecule type" value="Genomic_DNA"/>
</dbReference>
<name>A0A0N9NL72_9ACTN</name>
<evidence type="ECO:0000256" key="1">
    <source>
        <dbReference type="SAM" id="SignalP"/>
    </source>
</evidence>
<keyword evidence="3" id="KW-1185">Reference proteome</keyword>
<sequence>MKRVAGATATVGAALLLVTGCNSNGADVNGAESSAPTVDKAKIPTLMLGKADLPAGYQLMEVPKDKAQELADSMTTSAKNATVTPSHCHQVSAYPSSVKADELGTTVAMKTTSMLVETVGVVDQDLEKIRKNASGDCSKLTIQINDGPAAGAEAKADVTVLDGPKTEADEAVVLQQKMAIKMNGTTTKTTTVVGFAKVNGYLVSVQTSDAAPGGSPDLAAFNSFFTKAIDKVASKTS</sequence>
<dbReference type="Proteomes" id="UP000063789">
    <property type="component" value="Chromosome"/>
</dbReference>
<evidence type="ECO:0000313" key="3">
    <source>
        <dbReference type="Proteomes" id="UP000063789"/>
    </source>
</evidence>
<organism evidence="2 3">
    <name type="scientific">Gordonia phthalatica</name>
    <dbReference type="NCBI Taxonomy" id="1136941"/>
    <lineage>
        <taxon>Bacteria</taxon>
        <taxon>Bacillati</taxon>
        <taxon>Actinomycetota</taxon>
        <taxon>Actinomycetes</taxon>
        <taxon>Mycobacteriales</taxon>
        <taxon>Gordoniaceae</taxon>
        <taxon>Gordonia</taxon>
    </lineage>
</organism>
<dbReference type="KEGG" id="goq:ACH46_00735"/>
<reference evidence="2 3" key="2">
    <citation type="journal article" date="2017" name="Int. J. Syst. Evol. Microbiol.">
        <title>Gordonia phthalatica sp. nov., a di-n-butyl phthalate-degrading bacterium isolated from activated sludge.</title>
        <authorList>
            <person name="Jin D."/>
            <person name="Kong X."/>
            <person name="Jia M."/>
            <person name="Yu X."/>
            <person name="Wang X."/>
            <person name="Zhuang X."/>
            <person name="Deng Y."/>
            <person name="Bai Z."/>
        </authorList>
    </citation>
    <scope>NUCLEOTIDE SEQUENCE [LARGE SCALE GENOMIC DNA]</scope>
    <source>
        <strain evidence="2 3">QH-11</strain>
    </source>
</reference>
<dbReference type="PATRIC" id="fig|1136941.3.peg.149"/>
<dbReference type="PROSITE" id="PS51257">
    <property type="entry name" value="PROKAR_LIPOPROTEIN"/>
    <property type="match status" value="1"/>
</dbReference>
<dbReference type="RefSeq" id="WP_062394798.1">
    <property type="nucleotide sequence ID" value="NZ_CP011853.1"/>
</dbReference>